<name>A0A7L5EBJ5_9SPHI</name>
<dbReference type="SUPFAM" id="SSF63829">
    <property type="entry name" value="Calcium-dependent phosphotriesterase"/>
    <property type="match status" value="1"/>
</dbReference>
<dbReference type="InterPro" id="IPR025965">
    <property type="entry name" value="FlgD/Vpr_Ig-like"/>
</dbReference>
<dbReference type="InterPro" id="IPR011042">
    <property type="entry name" value="6-blade_b-propeller_TolB-like"/>
</dbReference>
<evidence type="ECO:0000313" key="3">
    <source>
        <dbReference type="Proteomes" id="UP000503278"/>
    </source>
</evidence>
<proteinExistence type="predicted"/>
<dbReference type="Proteomes" id="UP000503278">
    <property type="component" value="Chromosome"/>
</dbReference>
<sequence length="776" mass="86104">MKKYRYIIIALVLGISALLFSVVSAQEGKPLYSSCTFTFKIKQTAATSAGIFDTEGRLLKTLWSGVTYATGTHKATWDGTDDEGRPMPAGNYQVKVLSNNVKYTWEGVIGNTSASFTGPTVHHAHERILGVAIVGNKAYYTTGFNEQGESNFKFYTDKPQSREVISQKGISTRLLATDGVRVYWAGEDSFNNRRWMVYATNVVDDKETLFDHGTIMITKHGNKFNSSLDTVHTKISGLAVQKRGNFLFIAHQDINEVHILNKSTGSFIKNVFVSSPKAMCVDQQDNLWLIYNKEGKDVAEKFSIKPDGSLSLLHVIINNLIQPLAIAVAPDNKTLLVADAGISQQIKAYNNLSGAVKWIMGEEGGYAQSPDVTNSKFYFSDMRGVLGTTIAFEPDGSFWIEDPGNSRLQHYSATRQYINRIMYLGTSYSCSVGLNNPTRLFSDYLEFKIDYLKHLKPDNGSWTLVKNWGYVVPANLNDHNRRLIPVVTLRNHRTYGLLYNSSKHNSQVVELPVQGNMRITDVALPSGICQLNADGSITQVGVTKPGQPLNWYKYLLEGFDNVGNPIWSKSQLLASVAIRTTLDPIYQPSPINLHVAEITSSGIILAFNAARSKNGNDGWHLGGVKAGNNQWLWRTALSTSENYSGNFPTDGKFDSGNKVRYAGSTSLAIGRNIFWGYHGEFWKNSQVNKWNHVYDDGLFVGQFGAIGPSPNGPISPYGMAGNAYAASVVKDNVGNLYLYHNDENHHSGVHRWKITNLNTITEQTIPVQLNTTTQNY</sequence>
<dbReference type="Gene3D" id="2.60.40.4070">
    <property type="match status" value="1"/>
</dbReference>
<keyword evidence="3" id="KW-1185">Reference proteome</keyword>
<dbReference type="Gene3D" id="2.120.10.30">
    <property type="entry name" value="TolB, C-terminal domain"/>
    <property type="match status" value="1"/>
</dbReference>
<dbReference type="KEGG" id="mrob:HH214_18790"/>
<feature type="domain" description="FlgD/Vpr Ig-like" evidence="1">
    <location>
        <begin position="37"/>
        <end position="99"/>
    </location>
</feature>
<accession>A0A7L5EBJ5</accession>
<gene>
    <name evidence="2" type="ORF">HH214_18790</name>
</gene>
<protein>
    <recommendedName>
        <fullName evidence="1">FlgD/Vpr Ig-like domain-containing protein</fullName>
    </recommendedName>
</protein>
<dbReference type="Pfam" id="PF13860">
    <property type="entry name" value="FlgD_ig"/>
    <property type="match status" value="1"/>
</dbReference>
<organism evidence="2 3">
    <name type="scientific">Mucilaginibacter robiniae</name>
    <dbReference type="NCBI Taxonomy" id="2728022"/>
    <lineage>
        <taxon>Bacteria</taxon>
        <taxon>Pseudomonadati</taxon>
        <taxon>Bacteroidota</taxon>
        <taxon>Sphingobacteriia</taxon>
        <taxon>Sphingobacteriales</taxon>
        <taxon>Sphingobacteriaceae</taxon>
        <taxon>Mucilaginibacter</taxon>
    </lineage>
</organism>
<evidence type="ECO:0000259" key="1">
    <source>
        <dbReference type="Pfam" id="PF13860"/>
    </source>
</evidence>
<reference evidence="2 3" key="1">
    <citation type="submission" date="2020-04" db="EMBL/GenBank/DDBJ databases">
        <title>Genome sequencing of novel species.</title>
        <authorList>
            <person name="Heo J."/>
            <person name="Kim S.-J."/>
            <person name="Kim J.-S."/>
            <person name="Hong S.-B."/>
            <person name="Kwon S.-W."/>
        </authorList>
    </citation>
    <scope>NUCLEOTIDE SEQUENCE [LARGE SCALE GENOMIC DNA]</scope>
    <source>
        <strain evidence="2 3">F39-2</strain>
    </source>
</reference>
<dbReference type="EMBL" id="CP051682">
    <property type="protein sequence ID" value="QJD97776.1"/>
    <property type="molecule type" value="Genomic_DNA"/>
</dbReference>
<evidence type="ECO:0000313" key="2">
    <source>
        <dbReference type="EMBL" id="QJD97776.1"/>
    </source>
</evidence>
<dbReference type="AlphaFoldDB" id="A0A7L5EBJ5"/>